<dbReference type="NCBIfam" id="TIGR01552">
    <property type="entry name" value="phd_fam"/>
    <property type="match status" value="1"/>
</dbReference>
<comment type="caution">
    <text evidence="3">The sequence shown here is derived from an EMBL/GenBank/DDBJ whole genome shotgun (WGS) entry which is preliminary data.</text>
</comment>
<gene>
    <name evidence="3" type="ORF">IAA63_10240</name>
</gene>
<reference evidence="3" key="2">
    <citation type="journal article" date="2021" name="PeerJ">
        <title>Extensive microbial diversity within the chicken gut microbiome revealed by metagenomics and culture.</title>
        <authorList>
            <person name="Gilroy R."/>
            <person name="Ravi A."/>
            <person name="Getino M."/>
            <person name="Pursley I."/>
            <person name="Horton D.L."/>
            <person name="Alikhan N.F."/>
            <person name="Baker D."/>
            <person name="Gharbi K."/>
            <person name="Hall N."/>
            <person name="Watson M."/>
            <person name="Adriaenssens E.M."/>
            <person name="Foster-Nyarko E."/>
            <person name="Jarju S."/>
            <person name="Secka A."/>
            <person name="Antonio M."/>
            <person name="Oren A."/>
            <person name="Chaudhuri R.R."/>
            <person name="La Ragione R."/>
            <person name="Hildebrand F."/>
            <person name="Pallen M.J."/>
        </authorList>
    </citation>
    <scope>NUCLEOTIDE SEQUENCE</scope>
    <source>
        <strain evidence="3">ChiBcec2-4451</strain>
    </source>
</reference>
<dbReference type="Pfam" id="PF02604">
    <property type="entry name" value="PhdYeFM_antitox"/>
    <property type="match status" value="1"/>
</dbReference>
<dbReference type="SUPFAM" id="SSF143120">
    <property type="entry name" value="YefM-like"/>
    <property type="match status" value="1"/>
</dbReference>
<organism evidence="3 4">
    <name type="scientific">Candidatus Pullilachnospira stercoravium</name>
    <dbReference type="NCBI Taxonomy" id="2840913"/>
    <lineage>
        <taxon>Bacteria</taxon>
        <taxon>Bacillati</taxon>
        <taxon>Bacillota</taxon>
        <taxon>Clostridia</taxon>
        <taxon>Lachnospirales</taxon>
        <taxon>Lachnospiraceae</taxon>
        <taxon>Lachnospiraceae incertae sedis</taxon>
        <taxon>Candidatus Pullilachnospira</taxon>
    </lineage>
</organism>
<dbReference type="AlphaFoldDB" id="A0A9D1NV62"/>
<comment type="similarity">
    <text evidence="1 2">Belongs to the phD/YefM antitoxin family.</text>
</comment>
<proteinExistence type="inferred from homology"/>
<dbReference type="InterPro" id="IPR006442">
    <property type="entry name" value="Antitoxin_Phd/YefM"/>
</dbReference>
<sequence length="39" mass="4413">MIVTATEFKTNFGKYLELIAKEDVFITRNGKIIAKVVNP</sequence>
<reference evidence="3" key="1">
    <citation type="submission" date="2020-10" db="EMBL/GenBank/DDBJ databases">
        <authorList>
            <person name="Gilroy R."/>
        </authorList>
    </citation>
    <scope>NUCLEOTIDE SEQUENCE</scope>
    <source>
        <strain evidence="3">ChiBcec2-4451</strain>
    </source>
</reference>
<evidence type="ECO:0000256" key="2">
    <source>
        <dbReference type="RuleBase" id="RU362080"/>
    </source>
</evidence>
<protein>
    <recommendedName>
        <fullName evidence="2">Antitoxin</fullName>
    </recommendedName>
</protein>
<accession>A0A9D1NV62</accession>
<evidence type="ECO:0000313" key="4">
    <source>
        <dbReference type="Proteomes" id="UP000886723"/>
    </source>
</evidence>
<dbReference type="Gene3D" id="3.40.1620.10">
    <property type="entry name" value="YefM-like domain"/>
    <property type="match status" value="1"/>
</dbReference>
<evidence type="ECO:0000256" key="1">
    <source>
        <dbReference type="ARBA" id="ARBA00009981"/>
    </source>
</evidence>
<dbReference type="InterPro" id="IPR036165">
    <property type="entry name" value="YefM-like_sf"/>
</dbReference>
<dbReference type="Proteomes" id="UP000886723">
    <property type="component" value="Unassembled WGS sequence"/>
</dbReference>
<evidence type="ECO:0000313" key="3">
    <source>
        <dbReference type="EMBL" id="HIV13502.1"/>
    </source>
</evidence>
<name>A0A9D1NV62_9FIRM</name>
<feature type="non-terminal residue" evidence="3">
    <location>
        <position position="39"/>
    </location>
</feature>
<dbReference type="EMBL" id="DVON01000212">
    <property type="protein sequence ID" value="HIV13502.1"/>
    <property type="molecule type" value="Genomic_DNA"/>
</dbReference>
<comment type="function">
    <text evidence="2">Antitoxin component of a type II toxin-antitoxin (TA) system.</text>
</comment>